<dbReference type="Pfam" id="PF05231">
    <property type="entry name" value="MASE1"/>
    <property type="match status" value="1"/>
</dbReference>
<dbReference type="Gene3D" id="3.30.450.20">
    <property type="entry name" value="PAS domain"/>
    <property type="match status" value="1"/>
</dbReference>
<dbReference type="InterPro" id="IPR007895">
    <property type="entry name" value="MASE1"/>
</dbReference>
<dbReference type="InterPro" id="IPR000160">
    <property type="entry name" value="GGDEF_dom"/>
</dbReference>
<dbReference type="InterPro" id="IPR043128">
    <property type="entry name" value="Rev_trsase/Diguanyl_cyclase"/>
</dbReference>
<accession>T0AYV9</accession>
<evidence type="ECO:0000256" key="1">
    <source>
        <dbReference type="ARBA" id="ARBA00004651"/>
    </source>
</evidence>
<evidence type="ECO:0000256" key="7">
    <source>
        <dbReference type="SAM" id="Phobius"/>
    </source>
</evidence>
<feature type="transmembrane region" description="Helical" evidence="7">
    <location>
        <begin position="191"/>
        <end position="212"/>
    </location>
</feature>
<dbReference type="PANTHER" id="PTHR44757">
    <property type="entry name" value="DIGUANYLATE CYCLASE DGCP"/>
    <property type="match status" value="1"/>
</dbReference>
<dbReference type="InterPro" id="IPR042240">
    <property type="entry name" value="CHASE_sf"/>
</dbReference>
<dbReference type="PROSITE" id="PS50887">
    <property type="entry name" value="GGDEF"/>
    <property type="match status" value="1"/>
</dbReference>
<comment type="caution">
    <text evidence="11">The sequence shown here is derived from an EMBL/GenBank/DDBJ whole genome shotgun (WGS) entry which is preliminary data.</text>
</comment>
<evidence type="ECO:0000259" key="9">
    <source>
        <dbReference type="PROSITE" id="PS50883"/>
    </source>
</evidence>
<dbReference type="GO" id="GO:0071732">
    <property type="term" value="P:cellular response to nitric oxide"/>
    <property type="evidence" value="ECO:0007669"/>
    <property type="project" value="UniProtKB-ARBA"/>
</dbReference>
<dbReference type="Gene3D" id="3.20.20.450">
    <property type="entry name" value="EAL domain"/>
    <property type="match status" value="1"/>
</dbReference>
<comment type="catalytic activity">
    <reaction evidence="6">
        <text>3',3'-c-di-GMP + H2O = 5'-phosphoguanylyl(3'-&gt;5')guanosine + H(+)</text>
        <dbReference type="Rhea" id="RHEA:24902"/>
        <dbReference type="ChEBI" id="CHEBI:15377"/>
        <dbReference type="ChEBI" id="CHEBI:15378"/>
        <dbReference type="ChEBI" id="CHEBI:58754"/>
        <dbReference type="ChEBI" id="CHEBI:58805"/>
        <dbReference type="EC" id="3.1.4.52"/>
    </reaction>
    <physiologicalReaction direction="left-to-right" evidence="6">
        <dbReference type="Rhea" id="RHEA:24903"/>
    </physiologicalReaction>
</comment>
<dbReference type="FunFam" id="3.30.70.270:FF:000001">
    <property type="entry name" value="Diguanylate cyclase domain protein"/>
    <property type="match status" value="1"/>
</dbReference>
<dbReference type="SMART" id="SM00267">
    <property type="entry name" value="GGDEF"/>
    <property type="match status" value="1"/>
</dbReference>
<evidence type="ECO:0000256" key="4">
    <source>
        <dbReference type="ARBA" id="ARBA00022989"/>
    </source>
</evidence>
<dbReference type="SMART" id="SM01079">
    <property type="entry name" value="CHASE"/>
    <property type="match status" value="1"/>
</dbReference>
<evidence type="ECO:0000313" key="12">
    <source>
        <dbReference type="Proteomes" id="UP000015455"/>
    </source>
</evidence>
<evidence type="ECO:0000256" key="5">
    <source>
        <dbReference type="ARBA" id="ARBA00023136"/>
    </source>
</evidence>
<keyword evidence="12" id="KW-1185">Reference proteome</keyword>
<dbReference type="GO" id="GO:0005886">
    <property type="term" value="C:plasma membrane"/>
    <property type="evidence" value="ECO:0007669"/>
    <property type="project" value="UniProtKB-SubCell"/>
</dbReference>
<dbReference type="Proteomes" id="UP000015455">
    <property type="component" value="Unassembled WGS sequence"/>
</dbReference>
<dbReference type="SUPFAM" id="SSF55073">
    <property type="entry name" value="Nucleotide cyclase"/>
    <property type="match status" value="1"/>
</dbReference>
<dbReference type="FunFam" id="3.20.20.450:FF:000001">
    <property type="entry name" value="Cyclic di-GMP phosphodiesterase yahA"/>
    <property type="match status" value="1"/>
</dbReference>
<dbReference type="AlphaFoldDB" id="T0AYV9"/>
<dbReference type="PATRIC" id="fig|1348657.5.peg.1742"/>
<evidence type="ECO:0000256" key="2">
    <source>
        <dbReference type="ARBA" id="ARBA00022475"/>
    </source>
</evidence>
<dbReference type="PROSITE" id="PS50839">
    <property type="entry name" value="CHASE"/>
    <property type="match status" value="1"/>
</dbReference>
<dbReference type="STRING" id="1348657.M622_14300"/>
<keyword evidence="2" id="KW-1003">Cell membrane</keyword>
<dbReference type="InterPro" id="IPR035919">
    <property type="entry name" value="EAL_sf"/>
</dbReference>
<dbReference type="RefSeq" id="WP_021249165.1">
    <property type="nucleotide sequence ID" value="NZ_ATJV01000050.1"/>
</dbReference>
<evidence type="ECO:0000259" key="10">
    <source>
        <dbReference type="PROSITE" id="PS50887"/>
    </source>
</evidence>
<protein>
    <recommendedName>
        <fullName evidence="13">Diguanylate cyclase</fullName>
    </recommendedName>
</protein>
<sequence>MRIAARYLTLLISLTLGYAALGWLSLKLAVPPGYASPAFPAAGVALSAVLIFGLRVWPAVFAGSLIVHVLASLTIGTAQLSPVLVCMLASASTIQAIAGAWLAQRLIGFPNRLDAPGPIVRFIMVVAPLSALIAASIATPILSSLGVLSANNWTFNWWNWWLGDSLGIIAAAPLMFVFFGQPAKDWRGRRIGVAVPLALALTILIFAFHRVIAWEEMRVEGQFKRDTGHIASLISKRLDAQLDTVLAIKGLMVASEEVTRAEFHSFVAPWLKRYPGTQNFTWNPLIHHANRDEFERALRASGQPDFHIVDRSLDGRVYPARASAEYLPITYIEPLEANLRALGVNPLSLAPAVEAIDETRLSRLPVAAAPFRLVQETDSQSGVVVYLAVESSDPQAQFPEAGIISTAFRMDEALAAARSDATAAGIELCLVDLKADPARARLSGPAGCELDDWLAEGITQRIDLPFASRPWQLRLRATAAYIQSQRSWAAWTTVATGLFGVGLLGAFLLITTGNTRRIAALVERRTRELQTTTASLREKQQALAQAMRIARMGSWETRDGRRGLHCSRELHQLLDCDERRLTSLGDILASIRAEDRPLLQSRLDQLSLAPGQASLDCHTDTTPAHIVHFQIESEWHEGTLLRLRGTVQDVTEAREADAHIQFLAHFDTLTGLPNRTAWIKHAREALAAAERHGDRMAVLFLDLDNFKTINDSLGHPVGDRLLASVARRLSACLRGSDRLARLGGDEFVALLPRLDHAEDGAVAAQKMLEVLGEPVRIDEHELRPSVSIGIATYPEDGNTIDILLKHADTAMYGAKAAGRNNFQFFVAEMNQRANERLQLESALRRALGGNQLSLHYQAQIDTASGQVVGCEALLRWHHPQRGMVAPDTFIPVAEDSGMIVPIGDWVLREACRQQAEWRNQGLGGLTLAINISAIQFQRESFPETVQSILAETGADPTAIELEITESALMQPGPVLSARLQKLVDLGLTLALDDFGTGYSCLAYLKRLPLSRIKIDRSFVTDLPGNTEDAAVVSAALSLAHDLGMEVVAEGVETAAQRAFLTERKCTLMQGYLFSRPLDAASFTSWVRGANKS</sequence>
<feature type="transmembrane region" description="Helical" evidence="7">
    <location>
        <begin position="7"/>
        <end position="26"/>
    </location>
</feature>
<feature type="domain" description="GGDEF" evidence="10">
    <location>
        <begin position="694"/>
        <end position="827"/>
    </location>
</feature>
<dbReference type="Pfam" id="PF00990">
    <property type="entry name" value="GGDEF"/>
    <property type="match status" value="1"/>
</dbReference>
<evidence type="ECO:0008006" key="13">
    <source>
        <dbReference type="Google" id="ProtNLM"/>
    </source>
</evidence>
<gene>
    <name evidence="11" type="ORF">M622_14300</name>
</gene>
<organism evidence="11 12">
    <name type="scientific">Thauera terpenica 58Eu</name>
    <dbReference type="NCBI Taxonomy" id="1348657"/>
    <lineage>
        <taxon>Bacteria</taxon>
        <taxon>Pseudomonadati</taxon>
        <taxon>Pseudomonadota</taxon>
        <taxon>Betaproteobacteria</taxon>
        <taxon>Rhodocyclales</taxon>
        <taxon>Zoogloeaceae</taxon>
        <taxon>Thauera</taxon>
    </lineage>
</organism>
<dbReference type="GO" id="GO:0071111">
    <property type="term" value="F:cyclic-guanylate-specific phosphodiesterase activity"/>
    <property type="evidence" value="ECO:0007669"/>
    <property type="project" value="UniProtKB-EC"/>
</dbReference>
<dbReference type="Gene3D" id="3.30.450.350">
    <property type="entry name" value="CHASE domain"/>
    <property type="match status" value="1"/>
</dbReference>
<dbReference type="PROSITE" id="PS50883">
    <property type="entry name" value="EAL"/>
    <property type="match status" value="1"/>
</dbReference>
<keyword evidence="3 7" id="KW-0812">Transmembrane</keyword>
<feature type="transmembrane region" description="Helical" evidence="7">
    <location>
        <begin position="59"/>
        <end position="76"/>
    </location>
</feature>
<reference evidence="11 12" key="1">
    <citation type="submission" date="2013-06" db="EMBL/GenBank/DDBJ databases">
        <title>Draft genome sequence of Thauera terpenica.</title>
        <authorList>
            <person name="Liu B."/>
            <person name="Frostegard A.H."/>
            <person name="Shapleigh J.P."/>
        </authorList>
    </citation>
    <scope>NUCLEOTIDE SEQUENCE [LARGE SCALE GENOMIC DNA]</scope>
    <source>
        <strain evidence="11 12">58Eu</strain>
    </source>
</reference>
<dbReference type="InterPro" id="IPR029787">
    <property type="entry name" value="Nucleotide_cyclase"/>
</dbReference>
<dbReference type="InterPro" id="IPR052155">
    <property type="entry name" value="Biofilm_reg_signaling"/>
</dbReference>
<dbReference type="Gene3D" id="3.30.70.270">
    <property type="match status" value="1"/>
</dbReference>
<evidence type="ECO:0000256" key="3">
    <source>
        <dbReference type="ARBA" id="ARBA00022692"/>
    </source>
</evidence>
<keyword evidence="5 7" id="KW-0472">Membrane</keyword>
<dbReference type="PANTHER" id="PTHR44757:SF2">
    <property type="entry name" value="BIOFILM ARCHITECTURE MAINTENANCE PROTEIN MBAA"/>
    <property type="match status" value="1"/>
</dbReference>
<proteinExistence type="predicted"/>
<feature type="transmembrane region" description="Helical" evidence="7">
    <location>
        <begin position="160"/>
        <end position="179"/>
    </location>
</feature>
<dbReference type="eggNOG" id="COG5001">
    <property type="taxonomic scope" value="Bacteria"/>
</dbReference>
<keyword evidence="4 7" id="KW-1133">Transmembrane helix</keyword>
<dbReference type="GO" id="GO:0007165">
    <property type="term" value="P:signal transduction"/>
    <property type="evidence" value="ECO:0007669"/>
    <property type="project" value="UniProtKB-ARBA"/>
</dbReference>
<feature type="domain" description="CHASE" evidence="8">
    <location>
        <begin position="254"/>
        <end position="419"/>
    </location>
</feature>
<dbReference type="SUPFAM" id="SSF141868">
    <property type="entry name" value="EAL domain-like"/>
    <property type="match status" value="1"/>
</dbReference>
<dbReference type="Pfam" id="PF03924">
    <property type="entry name" value="CHASE"/>
    <property type="match status" value="1"/>
</dbReference>
<feature type="transmembrane region" description="Helical" evidence="7">
    <location>
        <begin position="122"/>
        <end position="148"/>
    </location>
</feature>
<evidence type="ECO:0000256" key="6">
    <source>
        <dbReference type="ARBA" id="ARBA00051114"/>
    </source>
</evidence>
<evidence type="ECO:0000259" key="8">
    <source>
        <dbReference type="PROSITE" id="PS50839"/>
    </source>
</evidence>
<dbReference type="InterPro" id="IPR006189">
    <property type="entry name" value="CHASE_dom"/>
</dbReference>
<dbReference type="CDD" id="cd01948">
    <property type="entry name" value="EAL"/>
    <property type="match status" value="1"/>
</dbReference>
<dbReference type="SMART" id="SM00052">
    <property type="entry name" value="EAL"/>
    <property type="match status" value="1"/>
</dbReference>
<dbReference type="NCBIfam" id="TIGR00254">
    <property type="entry name" value="GGDEF"/>
    <property type="match status" value="1"/>
</dbReference>
<name>T0AYV9_9RHOO</name>
<feature type="domain" description="EAL" evidence="9">
    <location>
        <begin position="836"/>
        <end position="1090"/>
    </location>
</feature>
<dbReference type="EMBL" id="ATJV01000050">
    <property type="protein sequence ID" value="EPZ15783.1"/>
    <property type="molecule type" value="Genomic_DNA"/>
</dbReference>
<comment type="subcellular location">
    <subcellularLocation>
        <location evidence="1">Cell membrane</location>
        <topology evidence="1">Multi-pass membrane protein</topology>
    </subcellularLocation>
</comment>
<evidence type="ECO:0000313" key="11">
    <source>
        <dbReference type="EMBL" id="EPZ15783.1"/>
    </source>
</evidence>
<dbReference type="Pfam" id="PF00563">
    <property type="entry name" value="EAL"/>
    <property type="match status" value="1"/>
</dbReference>
<dbReference type="InterPro" id="IPR001633">
    <property type="entry name" value="EAL_dom"/>
</dbReference>
<feature type="transmembrane region" description="Helical" evidence="7">
    <location>
        <begin position="488"/>
        <end position="510"/>
    </location>
</feature>
<feature type="transmembrane region" description="Helical" evidence="7">
    <location>
        <begin position="82"/>
        <end position="102"/>
    </location>
</feature>
<dbReference type="CDD" id="cd01949">
    <property type="entry name" value="GGDEF"/>
    <property type="match status" value="1"/>
</dbReference>